<evidence type="ECO:0000313" key="1">
    <source>
        <dbReference type="EMBL" id="KAH6640621.1"/>
    </source>
</evidence>
<organism evidence="1 2">
    <name type="scientific">Chaetomium tenue</name>
    <dbReference type="NCBI Taxonomy" id="1854479"/>
    <lineage>
        <taxon>Eukaryota</taxon>
        <taxon>Fungi</taxon>
        <taxon>Dikarya</taxon>
        <taxon>Ascomycota</taxon>
        <taxon>Pezizomycotina</taxon>
        <taxon>Sordariomycetes</taxon>
        <taxon>Sordariomycetidae</taxon>
        <taxon>Sordariales</taxon>
        <taxon>Chaetomiaceae</taxon>
        <taxon>Chaetomium</taxon>
    </lineage>
</organism>
<dbReference type="EMBL" id="JAGIZQ010000002">
    <property type="protein sequence ID" value="KAH6640621.1"/>
    <property type="molecule type" value="Genomic_DNA"/>
</dbReference>
<accession>A0ACB7PFL8</accession>
<keyword evidence="2" id="KW-1185">Reference proteome</keyword>
<dbReference type="Proteomes" id="UP000724584">
    <property type="component" value="Unassembled WGS sequence"/>
</dbReference>
<comment type="caution">
    <text evidence="1">The sequence shown here is derived from an EMBL/GenBank/DDBJ whole genome shotgun (WGS) entry which is preliminary data.</text>
</comment>
<gene>
    <name evidence="1" type="ORF">F5144DRAFT_609588</name>
</gene>
<name>A0ACB7PFL8_9PEZI</name>
<protein>
    <submittedName>
        <fullName evidence="1">Uncharacterized protein</fullName>
    </submittedName>
</protein>
<proteinExistence type="predicted"/>
<sequence>MASQTTPNLQEPTAISLNGESRAEELFLPSISTIEDVIHAIASFRQRGTEELGLKFHWKASKVEGLSEYLNAKLAELDQPKVRHFEYDYETEMVSLEIMSESVVHGEAKIELEQYLEKCLADAWSPTNEDKILRAIQSVIPQGTTDIKYEAKLWKQPDVSFGVVHTLPSLVCEVSWSETRQHAESKARDYIGLSDGKIQAVLIIDLEYPDLTKAWFSLLVSNGRPDHWVCNNILYHDDNLDQQPAGQVGLYLSDFVGFAGLPASYCRPSAAELDAGITRIPTVILTYDKLRSIFRWARYAHDPAKFTIEVGDEPQNPYLNARLDMAEKCSELEQRMEQQLIELRGRNDRELERWHIELRERNVRELKRIDSEIKRKERELEQLLAELEREQRRVKD</sequence>
<evidence type="ECO:0000313" key="2">
    <source>
        <dbReference type="Proteomes" id="UP000724584"/>
    </source>
</evidence>
<reference evidence="1 2" key="1">
    <citation type="journal article" date="2021" name="Nat. Commun.">
        <title>Genetic determinants of endophytism in the Arabidopsis root mycobiome.</title>
        <authorList>
            <person name="Mesny F."/>
            <person name="Miyauchi S."/>
            <person name="Thiergart T."/>
            <person name="Pickel B."/>
            <person name="Atanasova L."/>
            <person name="Karlsson M."/>
            <person name="Huettel B."/>
            <person name="Barry K.W."/>
            <person name="Haridas S."/>
            <person name="Chen C."/>
            <person name="Bauer D."/>
            <person name="Andreopoulos W."/>
            <person name="Pangilinan J."/>
            <person name="LaButti K."/>
            <person name="Riley R."/>
            <person name="Lipzen A."/>
            <person name="Clum A."/>
            <person name="Drula E."/>
            <person name="Henrissat B."/>
            <person name="Kohler A."/>
            <person name="Grigoriev I.V."/>
            <person name="Martin F.M."/>
            <person name="Hacquard S."/>
        </authorList>
    </citation>
    <scope>NUCLEOTIDE SEQUENCE [LARGE SCALE GENOMIC DNA]</scope>
    <source>
        <strain evidence="1 2">MPI-SDFR-AT-0079</strain>
    </source>
</reference>